<dbReference type="PROSITE" id="PS50109">
    <property type="entry name" value="HIS_KIN"/>
    <property type="match status" value="1"/>
</dbReference>
<dbReference type="InterPro" id="IPR003661">
    <property type="entry name" value="HisK_dim/P_dom"/>
</dbReference>
<evidence type="ECO:0000256" key="5">
    <source>
        <dbReference type="ARBA" id="ARBA00022553"/>
    </source>
</evidence>
<keyword evidence="6" id="KW-0808">Transferase</keyword>
<feature type="non-terminal residue" evidence="16">
    <location>
        <position position="1"/>
    </location>
</feature>
<dbReference type="PROSITE" id="PS50110">
    <property type="entry name" value="RESPONSE_REGULATORY"/>
    <property type="match status" value="1"/>
</dbReference>
<dbReference type="Gene3D" id="1.10.287.130">
    <property type="match status" value="1"/>
</dbReference>
<accession>A0A3B0XX04</accession>
<evidence type="ECO:0000256" key="9">
    <source>
        <dbReference type="ARBA" id="ARBA00022777"/>
    </source>
</evidence>
<evidence type="ECO:0000313" key="16">
    <source>
        <dbReference type="EMBL" id="VAW60754.1"/>
    </source>
</evidence>
<evidence type="ECO:0000256" key="12">
    <source>
        <dbReference type="ARBA" id="ARBA00023012"/>
    </source>
</evidence>
<evidence type="ECO:0000256" key="7">
    <source>
        <dbReference type="ARBA" id="ARBA00022692"/>
    </source>
</evidence>
<reference evidence="16" key="1">
    <citation type="submission" date="2018-06" db="EMBL/GenBank/DDBJ databases">
        <authorList>
            <person name="Zhirakovskaya E."/>
        </authorList>
    </citation>
    <scope>NUCLEOTIDE SEQUENCE</scope>
</reference>
<dbReference type="FunFam" id="3.30.565.10:FF:000010">
    <property type="entry name" value="Sensor histidine kinase RcsC"/>
    <property type="match status" value="1"/>
</dbReference>
<gene>
    <name evidence="16" type="ORF">MNBD_GAMMA11-77</name>
</gene>
<dbReference type="PANTHER" id="PTHR45339">
    <property type="entry name" value="HYBRID SIGNAL TRANSDUCTION HISTIDINE KINASE J"/>
    <property type="match status" value="1"/>
</dbReference>
<evidence type="ECO:0000259" key="14">
    <source>
        <dbReference type="PROSITE" id="PS50109"/>
    </source>
</evidence>
<dbReference type="Gene3D" id="3.30.565.10">
    <property type="entry name" value="Histidine kinase-like ATPase, C-terminal domain"/>
    <property type="match status" value="1"/>
</dbReference>
<feature type="domain" description="Histidine kinase" evidence="14">
    <location>
        <begin position="24"/>
        <end position="244"/>
    </location>
</feature>
<dbReference type="EMBL" id="UOFG01000130">
    <property type="protein sequence ID" value="VAW60754.1"/>
    <property type="molecule type" value="Genomic_DNA"/>
</dbReference>
<dbReference type="SMART" id="SM00448">
    <property type="entry name" value="REC"/>
    <property type="match status" value="1"/>
</dbReference>
<evidence type="ECO:0000259" key="15">
    <source>
        <dbReference type="PROSITE" id="PS50110"/>
    </source>
</evidence>
<keyword evidence="12" id="KW-0902">Two-component regulatory system</keyword>
<dbReference type="GO" id="GO:0005886">
    <property type="term" value="C:plasma membrane"/>
    <property type="evidence" value="ECO:0007669"/>
    <property type="project" value="UniProtKB-SubCell"/>
</dbReference>
<proteinExistence type="predicted"/>
<evidence type="ECO:0000256" key="13">
    <source>
        <dbReference type="ARBA" id="ARBA00023136"/>
    </source>
</evidence>
<keyword evidence="9 16" id="KW-0418">Kinase</keyword>
<dbReference type="CDD" id="cd16922">
    <property type="entry name" value="HATPase_EvgS-ArcB-TorS-like"/>
    <property type="match status" value="1"/>
</dbReference>
<dbReference type="SMART" id="SM00387">
    <property type="entry name" value="HATPase_c"/>
    <property type="match status" value="1"/>
</dbReference>
<dbReference type="GO" id="GO:0005524">
    <property type="term" value="F:ATP binding"/>
    <property type="evidence" value="ECO:0007669"/>
    <property type="project" value="UniProtKB-KW"/>
</dbReference>
<dbReference type="SUPFAM" id="SSF47384">
    <property type="entry name" value="Homodimeric domain of signal transducing histidine kinase"/>
    <property type="match status" value="1"/>
</dbReference>
<dbReference type="CDD" id="cd00082">
    <property type="entry name" value="HisKA"/>
    <property type="match status" value="1"/>
</dbReference>
<dbReference type="InterPro" id="IPR003594">
    <property type="entry name" value="HATPase_dom"/>
</dbReference>
<evidence type="ECO:0000256" key="3">
    <source>
        <dbReference type="ARBA" id="ARBA00012438"/>
    </source>
</evidence>
<evidence type="ECO:0000256" key="4">
    <source>
        <dbReference type="ARBA" id="ARBA00022475"/>
    </source>
</evidence>
<dbReference type="InterPro" id="IPR036890">
    <property type="entry name" value="HATPase_C_sf"/>
</dbReference>
<keyword evidence="4" id="KW-1003">Cell membrane</keyword>
<evidence type="ECO:0000256" key="10">
    <source>
        <dbReference type="ARBA" id="ARBA00022840"/>
    </source>
</evidence>
<dbReference type="Gene3D" id="3.40.50.2300">
    <property type="match status" value="1"/>
</dbReference>
<keyword evidence="5" id="KW-0597">Phosphoprotein</keyword>
<sequence>EENLIKAKEQAEEANRAKSLFLANMSHEVRTPMNSIVGFTNLLSQSKLDRKQSEYVETINTSMNDLLNIINDILDFSRMESGKIELITHTIDLNEFLASIIRLFSAAAKTKLLELKYETDGSIAEFIIIDPLRLRQVISNLISNAIKFTESGSITLSASMGSQGNKDQLLIKVIDTGKGIEDADKERIFNAFCQTSSSLYDVGSGTGLGLAISKQLVELMKGKIGLESNPQRSTTFWIQLPVTITSQPPIEQAAQMMPDPSENLYAGLRVLAADDNEINRKLISTLLEQHGVIISEAHDGDSALELALNNTYDLILMDIRMPGLNGLEVTRRLRAAMPENTTPIIAITAHAMPDEQKTFIDAGMDACLTKPILDYQLFDLLDKWAPAKKKKAALETTS</sequence>
<keyword evidence="10" id="KW-0067">ATP-binding</keyword>
<evidence type="ECO:0000256" key="11">
    <source>
        <dbReference type="ARBA" id="ARBA00022989"/>
    </source>
</evidence>
<dbReference type="InterPro" id="IPR011006">
    <property type="entry name" value="CheY-like_superfamily"/>
</dbReference>
<keyword evidence="13" id="KW-0472">Membrane</keyword>
<dbReference type="Pfam" id="PF02518">
    <property type="entry name" value="HATPase_c"/>
    <property type="match status" value="1"/>
</dbReference>
<dbReference type="InterPro" id="IPR004358">
    <property type="entry name" value="Sig_transdc_His_kin-like_C"/>
</dbReference>
<dbReference type="InterPro" id="IPR001789">
    <property type="entry name" value="Sig_transdc_resp-reg_receiver"/>
</dbReference>
<organism evidence="16">
    <name type="scientific">hydrothermal vent metagenome</name>
    <dbReference type="NCBI Taxonomy" id="652676"/>
    <lineage>
        <taxon>unclassified sequences</taxon>
        <taxon>metagenomes</taxon>
        <taxon>ecological metagenomes</taxon>
    </lineage>
</organism>
<dbReference type="GO" id="GO:0000155">
    <property type="term" value="F:phosphorelay sensor kinase activity"/>
    <property type="evidence" value="ECO:0007669"/>
    <property type="project" value="InterPro"/>
</dbReference>
<evidence type="ECO:0000256" key="8">
    <source>
        <dbReference type="ARBA" id="ARBA00022741"/>
    </source>
</evidence>
<keyword evidence="7" id="KW-0812">Transmembrane</keyword>
<dbReference type="Pfam" id="PF00072">
    <property type="entry name" value="Response_reg"/>
    <property type="match status" value="1"/>
</dbReference>
<dbReference type="SUPFAM" id="SSF55874">
    <property type="entry name" value="ATPase domain of HSP90 chaperone/DNA topoisomerase II/histidine kinase"/>
    <property type="match status" value="1"/>
</dbReference>
<dbReference type="Pfam" id="PF00512">
    <property type="entry name" value="HisKA"/>
    <property type="match status" value="1"/>
</dbReference>
<dbReference type="PANTHER" id="PTHR45339:SF1">
    <property type="entry name" value="HYBRID SIGNAL TRANSDUCTION HISTIDINE KINASE J"/>
    <property type="match status" value="1"/>
</dbReference>
<name>A0A3B0XX04_9ZZZZ</name>
<dbReference type="CDD" id="cd17546">
    <property type="entry name" value="REC_hyHK_CKI1_RcsC-like"/>
    <property type="match status" value="1"/>
</dbReference>
<evidence type="ECO:0000256" key="1">
    <source>
        <dbReference type="ARBA" id="ARBA00000085"/>
    </source>
</evidence>
<dbReference type="FunFam" id="1.10.287.130:FF:000003">
    <property type="entry name" value="Histidine kinase"/>
    <property type="match status" value="1"/>
</dbReference>
<evidence type="ECO:0000256" key="2">
    <source>
        <dbReference type="ARBA" id="ARBA00004651"/>
    </source>
</evidence>
<dbReference type="EC" id="2.7.13.3" evidence="3"/>
<protein>
    <recommendedName>
        <fullName evidence="3">histidine kinase</fullName>
        <ecNumber evidence="3">2.7.13.3</ecNumber>
    </recommendedName>
</protein>
<comment type="subcellular location">
    <subcellularLocation>
        <location evidence="2">Cell membrane</location>
        <topology evidence="2">Multi-pass membrane protein</topology>
    </subcellularLocation>
</comment>
<dbReference type="InterPro" id="IPR036097">
    <property type="entry name" value="HisK_dim/P_sf"/>
</dbReference>
<feature type="domain" description="Response regulatory" evidence="15">
    <location>
        <begin position="269"/>
        <end position="385"/>
    </location>
</feature>
<dbReference type="SMART" id="SM00388">
    <property type="entry name" value="HisKA"/>
    <property type="match status" value="1"/>
</dbReference>
<keyword evidence="11" id="KW-1133">Transmembrane helix</keyword>
<dbReference type="InterPro" id="IPR005467">
    <property type="entry name" value="His_kinase_dom"/>
</dbReference>
<evidence type="ECO:0000256" key="6">
    <source>
        <dbReference type="ARBA" id="ARBA00022679"/>
    </source>
</evidence>
<dbReference type="PRINTS" id="PR00344">
    <property type="entry name" value="BCTRLSENSOR"/>
</dbReference>
<dbReference type="SUPFAM" id="SSF52172">
    <property type="entry name" value="CheY-like"/>
    <property type="match status" value="1"/>
</dbReference>
<dbReference type="AlphaFoldDB" id="A0A3B0XX04"/>
<comment type="catalytic activity">
    <reaction evidence="1">
        <text>ATP + protein L-histidine = ADP + protein N-phospho-L-histidine.</text>
        <dbReference type="EC" id="2.7.13.3"/>
    </reaction>
</comment>
<keyword evidence="8" id="KW-0547">Nucleotide-binding</keyword>